<reference evidence="1" key="1">
    <citation type="submission" date="2020-09" db="EMBL/GenBank/DDBJ databases">
        <title>Genome sequence of Vibrio parahaemolyticus isolates.</title>
        <authorList>
            <person name="Hammerl J.A."/>
            <person name="Strauch E."/>
        </authorList>
    </citation>
    <scope>NUCLEOTIDE SEQUENCE</scope>
    <source>
        <strain evidence="1">17-VB00146</strain>
    </source>
</reference>
<organism evidence="1 2">
    <name type="scientific">Vibrio parahaemolyticus</name>
    <dbReference type="NCBI Taxonomy" id="670"/>
    <lineage>
        <taxon>Bacteria</taxon>
        <taxon>Pseudomonadati</taxon>
        <taxon>Pseudomonadota</taxon>
        <taxon>Gammaproteobacteria</taxon>
        <taxon>Vibrionales</taxon>
        <taxon>Vibrionaceae</taxon>
        <taxon>Vibrio</taxon>
    </lineage>
</organism>
<evidence type="ECO:0000313" key="2">
    <source>
        <dbReference type="Proteomes" id="UP000726777"/>
    </source>
</evidence>
<dbReference type="RefSeq" id="WP_228085556.1">
    <property type="nucleotide sequence ID" value="NZ_JACVHL010000002.1"/>
</dbReference>
<sequence length="168" mass="18959">MDFSNQEQQKEYIDFRFNQGVDVMPTCVITAKSGEVRAFAIPFSNEDEKRNCILALRRLVQKLDAVTYTFMSTVQIGASNGIKPSEQLDSREGVMFSVRTRNSVDVTLWMIEQSEDGSKSPVNPTKTGDAGGELSDLFDVAPYNRLTYTKKRKIDKLVKSLLKPQTIH</sequence>
<protein>
    <submittedName>
        <fullName evidence="1">Uncharacterized protein</fullName>
    </submittedName>
</protein>
<name>A0A9Q3U9T7_VIBPH</name>
<dbReference type="AlphaFoldDB" id="A0A9Q3U9T7"/>
<comment type="caution">
    <text evidence="1">The sequence shown here is derived from an EMBL/GenBank/DDBJ whole genome shotgun (WGS) entry which is preliminary data.</text>
</comment>
<gene>
    <name evidence="1" type="ORF">IB292_02410</name>
</gene>
<dbReference type="EMBL" id="JACVHL010000002">
    <property type="protein sequence ID" value="MCC3803882.1"/>
    <property type="molecule type" value="Genomic_DNA"/>
</dbReference>
<dbReference type="Proteomes" id="UP000726777">
    <property type="component" value="Unassembled WGS sequence"/>
</dbReference>
<evidence type="ECO:0000313" key="1">
    <source>
        <dbReference type="EMBL" id="MCC3803882.1"/>
    </source>
</evidence>
<accession>A0A9Q3U9T7</accession>
<proteinExistence type="predicted"/>